<protein>
    <submittedName>
        <fullName evidence="1">Uncharacterized protein</fullName>
    </submittedName>
</protein>
<dbReference type="AlphaFoldDB" id="A0A2S7UBT0"/>
<dbReference type="Pfam" id="PF22105">
    <property type="entry name" value="DUF6943"/>
    <property type="match status" value="1"/>
</dbReference>
<dbReference type="RefSeq" id="WP_105071477.1">
    <property type="nucleotide sequence ID" value="NZ_MTPW01000001.1"/>
</dbReference>
<evidence type="ECO:0000313" key="2">
    <source>
        <dbReference type="Proteomes" id="UP000239747"/>
    </source>
</evidence>
<sequence>MTKFTLKTYRPSAETEKPHFYILNKGMNSGKPLKQPCPNCFILIAPTEEAKEQLYWLSFGLWRAKSFHYYLKGSVIPFITKNDLKQGILNGFEQANNDIPIFKKSVKALQLLEEQEKVYKLNLKLIDDARRAVFYRYISKKRYS</sequence>
<evidence type="ECO:0000313" key="1">
    <source>
        <dbReference type="EMBL" id="PQJ32398.1"/>
    </source>
</evidence>
<proteinExistence type="predicted"/>
<dbReference type="Proteomes" id="UP000239747">
    <property type="component" value="Unassembled WGS sequence"/>
</dbReference>
<comment type="caution">
    <text evidence="1">The sequence shown here is derived from an EMBL/GenBank/DDBJ whole genome shotgun (WGS) entry which is preliminary data.</text>
</comment>
<organism evidence="1 2">
    <name type="scientific">Nonlabens arenilitoris</name>
    <dbReference type="NCBI Taxonomy" id="1217969"/>
    <lineage>
        <taxon>Bacteria</taxon>
        <taxon>Pseudomonadati</taxon>
        <taxon>Bacteroidota</taxon>
        <taxon>Flavobacteriia</taxon>
        <taxon>Flavobacteriales</taxon>
        <taxon>Flavobacteriaceae</taxon>
        <taxon>Nonlabens</taxon>
    </lineage>
</organism>
<accession>A0A2S7UBT0</accession>
<gene>
    <name evidence="1" type="ORF">BST92_10885</name>
</gene>
<dbReference type="EMBL" id="MTPW01000001">
    <property type="protein sequence ID" value="PQJ32398.1"/>
    <property type="molecule type" value="Genomic_DNA"/>
</dbReference>
<name>A0A2S7UBT0_9FLAO</name>
<dbReference type="InterPro" id="IPR054223">
    <property type="entry name" value="DUF6943"/>
</dbReference>
<reference evidence="1 2" key="1">
    <citation type="submission" date="2017-01" db="EMBL/GenBank/DDBJ databases">
        <title>Trade-off between light-utilization and light-protection in marine flavobacteria.</title>
        <authorList>
            <person name="Kumagai Y."/>
            <person name="Yoshizawa S."/>
            <person name="Kogure K."/>
            <person name="Iwasaki W."/>
        </authorList>
    </citation>
    <scope>NUCLEOTIDE SEQUENCE [LARGE SCALE GENOMIC DNA]</scope>
    <source>
        <strain evidence="1 2">KCTC 32109</strain>
    </source>
</reference>
<keyword evidence="2" id="KW-1185">Reference proteome</keyword>
<dbReference type="OrthoDB" id="670969at2"/>